<evidence type="ECO:0000256" key="5">
    <source>
        <dbReference type="ARBA" id="ARBA00023242"/>
    </source>
</evidence>
<name>A0A9Q1FWP2_SYNKA</name>
<dbReference type="CDD" id="cd00176">
    <property type="entry name" value="SPEC"/>
    <property type="match status" value="1"/>
</dbReference>
<dbReference type="PANTHER" id="PTHR21640">
    <property type="match status" value="1"/>
</dbReference>
<protein>
    <recommendedName>
        <fullName evidence="10">KASH domain-containing protein</fullName>
    </recommendedName>
</protein>
<dbReference type="PANTHER" id="PTHR21640:SF1">
    <property type="entry name" value="NESPRIN-4"/>
    <property type="match status" value="1"/>
</dbReference>
<evidence type="ECO:0000256" key="8">
    <source>
        <dbReference type="SAM" id="MobiDB-lite"/>
    </source>
</evidence>
<evidence type="ECO:0000256" key="1">
    <source>
        <dbReference type="ARBA" id="ARBA00008619"/>
    </source>
</evidence>
<feature type="transmembrane region" description="Helical" evidence="9">
    <location>
        <begin position="577"/>
        <end position="594"/>
    </location>
</feature>
<comment type="similarity">
    <text evidence="1">Belongs to the nesprin family.</text>
</comment>
<keyword evidence="4 7" id="KW-0472">Membrane</keyword>
<evidence type="ECO:0000313" key="12">
    <source>
        <dbReference type="Proteomes" id="UP001152622"/>
    </source>
</evidence>
<dbReference type="InterPro" id="IPR018159">
    <property type="entry name" value="Spectrin/alpha-actinin"/>
</dbReference>
<dbReference type="SUPFAM" id="SSF46966">
    <property type="entry name" value="Spectrin repeat"/>
    <property type="match status" value="2"/>
</dbReference>
<evidence type="ECO:0000256" key="7">
    <source>
        <dbReference type="PROSITE-ProRule" id="PRU00385"/>
    </source>
</evidence>
<feature type="topological domain" description="Cytoplasmic" evidence="7">
    <location>
        <begin position="1"/>
        <end position="575"/>
    </location>
</feature>
<evidence type="ECO:0000259" key="10">
    <source>
        <dbReference type="PROSITE" id="PS51049"/>
    </source>
</evidence>
<feature type="compositionally biased region" description="Polar residues" evidence="8">
    <location>
        <begin position="380"/>
        <end position="402"/>
    </location>
</feature>
<dbReference type="GO" id="GO:0034993">
    <property type="term" value="C:meiotic nuclear membrane microtubule tethering complex"/>
    <property type="evidence" value="ECO:0007669"/>
    <property type="project" value="InterPro"/>
</dbReference>
<dbReference type="SMART" id="SM01249">
    <property type="entry name" value="KASH"/>
    <property type="match status" value="1"/>
</dbReference>
<keyword evidence="3 9" id="KW-1133">Transmembrane helix</keyword>
<dbReference type="InterPro" id="IPR012315">
    <property type="entry name" value="KASH"/>
</dbReference>
<evidence type="ECO:0000256" key="4">
    <source>
        <dbReference type="ARBA" id="ARBA00023136"/>
    </source>
</evidence>
<dbReference type="GO" id="GO:0005640">
    <property type="term" value="C:nuclear outer membrane"/>
    <property type="evidence" value="ECO:0007669"/>
    <property type="project" value="UniProtKB-SubCell"/>
</dbReference>
<dbReference type="EMBL" id="JAINUF010000003">
    <property type="protein sequence ID" value="KAJ8369158.1"/>
    <property type="molecule type" value="Genomic_DNA"/>
</dbReference>
<dbReference type="Pfam" id="PF10541">
    <property type="entry name" value="KASH"/>
    <property type="match status" value="1"/>
</dbReference>
<evidence type="ECO:0000256" key="3">
    <source>
        <dbReference type="ARBA" id="ARBA00022989"/>
    </source>
</evidence>
<dbReference type="Gene3D" id="1.20.58.60">
    <property type="match status" value="1"/>
</dbReference>
<evidence type="ECO:0000256" key="9">
    <source>
        <dbReference type="SAM" id="Phobius"/>
    </source>
</evidence>
<feature type="topological domain" description="Perinuclear space" evidence="7">
    <location>
        <begin position="597"/>
        <end position="625"/>
    </location>
</feature>
<gene>
    <name evidence="11" type="ORF">SKAU_G00091860</name>
</gene>
<feature type="domain" description="KASH" evidence="10">
    <location>
        <begin position="567"/>
        <end position="625"/>
    </location>
</feature>
<sequence length="625" mass="70474">MCDEEVTEGPNTQAGMDMHLESTTWHGTECHLPTSLCFHANLHDWLSVGLLSQDGGTSVDTRIQLEEKWTLWHKFMTAHSNFDDWLQLAEKSAVFPSSSHVRYVTAKQELKKFEALRSETRARLAQLDSLTQQQRVLTRRFGGPVGRRVVAMARDCCQRWDLVSKAVDGICRRLKHVVSQREGFENQREEMAIWLADMDLRLTEVEHFSGKDNHEKMRQLQNFQDAVGENTVRLNGLLEWGDALIQQSEPGDAQDIEAGLQGLLLYCACVFEGVDKLHTRLLSMRLVFEEDWLLAPPPDSGCPSEIPPEDEDVMERGSLSNLQGLQTPPSSDHLVLEWDPSVDVGGSVSFDDADSSYFSAITGWHHTEEFPSKHAKRRSYLSSNGSRSDMTTVGTPDISTDGNAERASPIIFAQTLAPGAREEDDLHLSPQKTSVHGKHVPELVTFDPERISTWLGHIPIIHERKPCSKAVQTEHAQEFVTSPITCSAPWPSPSFEECRTPWPPLIGDCEPHPVGTSCRRHPNPQPSEERRRQQGALSEAKIQIEQRHEEVPLWRKGFGPWFQGALPRFPWALRARVLVYIPVALLLALFIWLLPGTQVPGCHYGNTLNRSFHLMLRYVNGPPPT</sequence>
<comment type="caution">
    <text evidence="11">The sequence shown here is derived from an EMBL/GenBank/DDBJ whole genome shotgun (WGS) entry which is preliminary data.</text>
</comment>
<feature type="region of interest" description="Disordered" evidence="8">
    <location>
        <begin position="377"/>
        <end position="403"/>
    </location>
</feature>
<proteinExistence type="inferred from homology"/>
<keyword evidence="5" id="KW-0539">Nucleus</keyword>
<evidence type="ECO:0000256" key="6">
    <source>
        <dbReference type="ARBA" id="ARBA00046312"/>
    </source>
</evidence>
<reference evidence="11" key="1">
    <citation type="journal article" date="2023" name="Science">
        <title>Genome structures resolve the early diversification of teleost fishes.</title>
        <authorList>
            <person name="Parey E."/>
            <person name="Louis A."/>
            <person name="Montfort J."/>
            <person name="Bouchez O."/>
            <person name="Roques C."/>
            <person name="Iampietro C."/>
            <person name="Lluch J."/>
            <person name="Castinel A."/>
            <person name="Donnadieu C."/>
            <person name="Desvignes T."/>
            <person name="Floi Bucao C."/>
            <person name="Jouanno E."/>
            <person name="Wen M."/>
            <person name="Mejri S."/>
            <person name="Dirks R."/>
            <person name="Jansen H."/>
            <person name="Henkel C."/>
            <person name="Chen W.J."/>
            <person name="Zahm M."/>
            <person name="Cabau C."/>
            <person name="Klopp C."/>
            <person name="Thompson A.W."/>
            <person name="Robinson-Rechavi M."/>
            <person name="Braasch I."/>
            <person name="Lecointre G."/>
            <person name="Bobe J."/>
            <person name="Postlethwait J.H."/>
            <person name="Berthelot C."/>
            <person name="Roest Crollius H."/>
            <person name="Guiguen Y."/>
        </authorList>
    </citation>
    <scope>NUCLEOTIDE SEQUENCE</scope>
    <source>
        <strain evidence="11">WJC10195</strain>
    </source>
</reference>
<evidence type="ECO:0000313" key="11">
    <source>
        <dbReference type="EMBL" id="KAJ8369158.1"/>
    </source>
</evidence>
<organism evidence="11 12">
    <name type="scientific">Synaphobranchus kaupii</name>
    <name type="common">Kaup's arrowtooth eel</name>
    <dbReference type="NCBI Taxonomy" id="118154"/>
    <lineage>
        <taxon>Eukaryota</taxon>
        <taxon>Metazoa</taxon>
        <taxon>Chordata</taxon>
        <taxon>Craniata</taxon>
        <taxon>Vertebrata</taxon>
        <taxon>Euteleostomi</taxon>
        <taxon>Actinopterygii</taxon>
        <taxon>Neopterygii</taxon>
        <taxon>Teleostei</taxon>
        <taxon>Anguilliformes</taxon>
        <taxon>Synaphobranchidae</taxon>
        <taxon>Synaphobranchus</taxon>
    </lineage>
</organism>
<dbReference type="InterPro" id="IPR030268">
    <property type="entry name" value="SYNE4"/>
</dbReference>
<accession>A0A9Q1FWP2</accession>
<feature type="region of interest" description="Disordered" evidence="8">
    <location>
        <begin position="513"/>
        <end position="537"/>
    </location>
</feature>
<keyword evidence="12" id="KW-1185">Reference proteome</keyword>
<dbReference type="SMART" id="SM00150">
    <property type="entry name" value="SPEC"/>
    <property type="match status" value="2"/>
</dbReference>
<dbReference type="PROSITE" id="PS51049">
    <property type="entry name" value="KASH"/>
    <property type="match status" value="1"/>
</dbReference>
<dbReference type="Proteomes" id="UP001152622">
    <property type="component" value="Chromosome 3"/>
</dbReference>
<dbReference type="OrthoDB" id="8676767at2759"/>
<keyword evidence="2 7" id="KW-0812">Transmembrane</keyword>
<comment type="subcellular location">
    <subcellularLocation>
        <location evidence="6">Nucleus outer membrane</location>
        <topology evidence="6">Single-pass type IV membrane protein</topology>
    </subcellularLocation>
</comment>
<dbReference type="AlphaFoldDB" id="A0A9Q1FWP2"/>
<evidence type="ECO:0000256" key="2">
    <source>
        <dbReference type="ARBA" id="ARBA00022692"/>
    </source>
</evidence>